<protein>
    <recommendedName>
        <fullName evidence="1">UPF0305 protein FKV42_13390</fullName>
    </recommendedName>
</protein>
<sequence length="190" mass="21980">MGFLYPYTPLVVKKVNTWVVLFTIRMNTSELLSKLQKDSRSISNADISLARAFAMEAVEHVPEPYKTIYSSDYFVYLYESFLEIKQLRPHEIIIQEIDPADYEAALYSIKEKTDSVDRKKDAMNRFISIVHIYLTFIVKKPLHPVGMVFPGGLKITEDGTFYYCPVKDKQSETGISFCEFCICKDSEEQK</sequence>
<reference evidence="2 3" key="1">
    <citation type="submission" date="2019-06" db="EMBL/GenBank/DDBJ databases">
        <title>Draft genome sequence of Methanolobus vulcani B1d.</title>
        <authorList>
            <person name="Creighbaum A.J."/>
            <person name="Ticak T."/>
            <person name="Hariraju D."/>
            <person name="Arivett B.A."/>
            <person name="Ferguson D.J.Jr."/>
        </authorList>
    </citation>
    <scope>NUCLEOTIDE SEQUENCE [LARGE SCALE GENOMIC DNA]</scope>
    <source>
        <strain evidence="2 3">B1d</strain>
    </source>
</reference>
<accession>A0A7Z8P1C8</accession>
<name>A0A7Z8P1C8_9EURY</name>
<dbReference type="InterPro" id="IPR019215">
    <property type="entry name" value="DUF2115"/>
</dbReference>
<proteinExistence type="inferred from homology"/>
<evidence type="ECO:0000313" key="2">
    <source>
        <dbReference type="EMBL" id="TQD23513.1"/>
    </source>
</evidence>
<gene>
    <name evidence="2" type="ORF">FKV42_13390</name>
</gene>
<dbReference type="EMBL" id="VIAQ01000020">
    <property type="protein sequence ID" value="TQD23513.1"/>
    <property type="molecule type" value="Genomic_DNA"/>
</dbReference>
<dbReference type="HAMAP" id="MF_00763">
    <property type="entry name" value="UPF0305"/>
    <property type="match status" value="1"/>
</dbReference>
<comment type="caution">
    <text evidence="2">The sequence shown here is derived from an EMBL/GenBank/DDBJ whole genome shotgun (WGS) entry which is preliminary data.</text>
</comment>
<keyword evidence="3" id="KW-1185">Reference proteome</keyword>
<dbReference type="Pfam" id="PF09888">
    <property type="entry name" value="DUF2115"/>
    <property type="match status" value="1"/>
</dbReference>
<organism evidence="2 3">
    <name type="scientific">Methanolobus vulcani</name>
    <dbReference type="NCBI Taxonomy" id="38026"/>
    <lineage>
        <taxon>Archaea</taxon>
        <taxon>Methanobacteriati</taxon>
        <taxon>Methanobacteriota</taxon>
        <taxon>Stenosarchaea group</taxon>
        <taxon>Methanomicrobia</taxon>
        <taxon>Methanosarcinales</taxon>
        <taxon>Methanosarcinaceae</taxon>
        <taxon>Methanolobus</taxon>
    </lineage>
</organism>
<dbReference type="Proteomes" id="UP000319335">
    <property type="component" value="Unassembled WGS sequence"/>
</dbReference>
<comment type="similarity">
    <text evidence="1">Belongs to the UPF0305 family.</text>
</comment>
<dbReference type="AlphaFoldDB" id="A0A7Z8P1C8"/>
<evidence type="ECO:0000256" key="1">
    <source>
        <dbReference type="HAMAP-Rule" id="MF_00763"/>
    </source>
</evidence>
<evidence type="ECO:0000313" key="3">
    <source>
        <dbReference type="Proteomes" id="UP000319335"/>
    </source>
</evidence>